<feature type="compositionally biased region" description="Basic and acidic residues" evidence="6">
    <location>
        <begin position="399"/>
        <end position="413"/>
    </location>
</feature>
<dbReference type="Pfam" id="PF02353">
    <property type="entry name" value="CMAS"/>
    <property type="match status" value="1"/>
</dbReference>
<evidence type="ECO:0000256" key="5">
    <source>
        <dbReference type="ARBA" id="ARBA00023098"/>
    </source>
</evidence>
<keyword evidence="4" id="KW-0949">S-adenosyl-L-methionine</keyword>
<dbReference type="PANTHER" id="PTHR43667">
    <property type="entry name" value="CYCLOPROPANE-FATTY-ACYL-PHOSPHOLIPID SYNTHASE"/>
    <property type="match status" value="1"/>
</dbReference>
<sequence length="432" mass="49543">MTSALSDLLTKIIRKGCLEVTYADGRVETFGDGSGEKVSLLLTDEKAEQDLYNDPQLKLGELYMQGRMQVTAGDIYELLALIKSNTLAEDLTFGMIWRGIARIALTKLESLSPVNHNRRNIAHHYDLSAKLYDLFLDEDWQYSCAYFNPPGITLEEAQLAKKRHIAAKLLLEPGQRGVEIGSGWGGMAMYLAEMGEMDMTGITLSTEQLAVSRDRADRRGLSGNVRFNLQDYRTMQAEPFDRIVSVGMFEHVGKKNYLNFFKKMFELMKDDGVMLLHFIGQPYPAVINNPFFEKYIFPGGYIPSLAEVAPAIEKSGLIVRDLEIMPMHYAHTLRAWRERFVARKADAIALYDEAFFRMWEFYLAGSEMAFTHENFSIFQFQLAKSQHATPDNRDYMYRREQELKEKEARRRPLEPVSSEVHWEEDEKVAAMA</sequence>
<comment type="caution">
    <text evidence="8">The sequence shown here is derived from an EMBL/GenBank/DDBJ whole genome shotgun (WGS) entry which is preliminary data.</text>
</comment>
<dbReference type="CDD" id="cd02440">
    <property type="entry name" value="AdoMet_MTases"/>
    <property type="match status" value="1"/>
</dbReference>
<dbReference type="Gene3D" id="3.40.50.150">
    <property type="entry name" value="Vaccinia Virus protein VP39"/>
    <property type="match status" value="1"/>
</dbReference>
<evidence type="ECO:0000256" key="4">
    <source>
        <dbReference type="ARBA" id="ARBA00022691"/>
    </source>
</evidence>
<dbReference type="Proteomes" id="UP000759443">
    <property type="component" value="Unassembled WGS sequence"/>
</dbReference>
<name>A0ABS4DXF2_9HYPH</name>
<keyword evidence="2 8" id="KW-0489">Methyltransferase</keyword>
<dbReference type="GO" id="GO:0008825">
    <property type="term" value="F:cyclopropane-fatty-acyl-phospholipid synthase activity"/>
    <property type="evidence" value="ECO:0007669"/>
    <property type="project" value="UniProtKB-EC"/>
</dbReference>
<feature type="region of interest" description="Disordered" evidence="6">
    <location>
        <begin position="399"/>
        <end position="432"/>
    </location>
</feature>
<dbReference type="Pfam" id="PF25371">
    <property type="entry name" value="DUF7884"/>
    <property type="match status" value="1"/>
</dbReference>
<dbReference type="RefSeq" id="WP_209944035.1">
    <property type="nucleotide sequence ID" value="NZ_JAGGJU010000004.1"/>
</dbReference>
<evidence type="ECO:0000256" key="3">
    <source>
        <dbReference type="ARBA" id="ARBA00022679"/>
    </source>
</evidence>
<dbReference type="PANTHER" id="PTHR43667:SF1">
    <property type="entry name" value="CYCLOPROPANE-FATTY-ACYL-PHOSPHOLIPID SYNTHASE"/>
    <property type="match status" value="1"/>
</dbReference>
<gene>
    <name evidence="8" type="ORF">J2Z17_001812</name>
</gene>
<dbReference type="SUPFAM" id="SSF53335">
    <property type="entry name" value="S-adenosyl-L-methionine-dependent methyltransferases"/>
    <property type="match status" value="1"/>
</dbReference>
<keyword evidence="5" id="KW-0443">Lipid metabolism</keyword>
<dbReference type="InterPro" id="IPR029063">
    <property type="entry name" value="SAM-dependent_MTases_sf"/>
</dbReference>
<feature type="domain" description="DUF7884" evidence="7">
    <location>
        <begin position="15"/>
        <end position="84"/>
    </location>
</feature>
<evidence type="ECO:0000256" key="6">
    <source>
        <dbReference type="SAM" id="MobiDB-lite"/>
    </source>
</evidence>
<dbReference type="EC" id="2.1.1.79" evidence="8"/>
<evidence type="ECO:0000256" key="1">
    <source>
        <dbReference type="ARBA" id="ARBA00010815"/>
    </source>
</evidence>
<evidence type="ECO:0000259" key="7">
    <source>
        <dbReference type="Pfam" id="PF25371"/>
    </source>
</evidence>
<keyword evidence="3 8" id="KW-0808">Transferase</keyword>
<protein>
    <submittedName>
        <fullName evidence="8">Cyclopropane-fatty-acyl-phospholipid synthase</fullName>
        <ecNumber evidence="8">2.1.1.79</ecNumber>
    </submittedName>
</protein>
<dbReference type="InterPro" id="IPR057206">
    <property type="entry name" value="DUF7884"/>
</dbReference>
<reference evidence="8 9" key="1">
    <citation type="submission" date="2021-03" db="EMBL/GenBank/DDBJ databases">
        <title>Genomic Encyclopedia of Type Strains, Phase IV (KMG-IV): sequencing the most valuable type-strain genomes for metagenomic binning, comparative biology and taxonomic classification.</title>
        <authorList>
            <person name="Goeker M."/>
        </authorList>
    </citation>
    <scope>NUCLEOTIDE SEQUENCE [LARGE SCALE GENOMIC DNA]</scope>
    <source>
        <strain evidence="8 9">DSM 21600</strain>
    </source>
</reference>
<dbReference type="EMBL" id="JAGGJU010000004">
    <property type="protein sequence ID" value="MBP1850378.1"/>
    <property type="molecule type" value="Genomic_DNA"/>
</dbReference>
<dbReference type="InterPro" id="IPR003333">
    <property type="entry name" value="CMAS"/>
</dbReference>
<evidence type="ECO:0000313" key="9">
    <source>
        <dbReference type="Proteomes" id="UP000759443"/>
    </source>
</evidence>
<accession>A0ABS4DXF2</accession>
<comment type="similarity">
    <text evidence="1">Belongs to the CFA/CMAS family.</text>
</comment>
<proteinExistence type="inferred from homology"/>
<dbReference type="PIRSF" id="PIRSF003085">
    <property type="entry name" value="CMAS"/>
    <property type="match status" value="1"/>
</dbReference>
<dbReference type="GO" id="GO:0032259">
    <property type="term" value="P:methylation"/>
    <property type="evidence" value="ECO:0007669"/>
    <property type="project" value="UniProtKB-KW"/>
</dbReference>
<evidence type="ECO:0000256" key="2">
    <source>
        <dbReference type="ARBA" id="ARBA00022603"/>
    </source>
</evidence>
<organism evidence="8 9">
    <name type="scientific">Rhizobium halophytocola</name>
    <dbReference type="NCBI Taxonomy" id="735519"/>
    <lineage>
        <taxon>Bacteria</taxon>
        <taxon>Pseudomonadati</taxon>
        <taxon>Pseudomonadota</taxon>
        <taxon>Alphaproteobacteria</taxon>
        <taxon>Hyphomicrobiales</taxon>
        <taxon>Rhizobiaceae</taxon>
        <taxon>Rhizobium/Agrobacterium group</taxon>
        <taxon>Rhizobium</taxon>
    </lineage>
</organism>
<evidence type="ECO:0000313" key="8">
    <source>
        <dbReference type="EMBL" id="MBP1850378.1"/>
    </source>
</evidence>
<dbReference type="InterPro" id="IPR050723">
    <property type="entry name" value="CFA/CMAS"/>
</dbReference>
<keyword evidence="9" id="KW-1185">Reference proteome</keyword>